<evidence type="ECO:0000259" key="2">
    <source>
        <dbReference type="Pfam" id="PF13751"/>
    </source>
</evidence>
<keyword evidence="3" id="KW-0614">Plasmid</keyword>
<gene>
    <name evidence="3" type="ORF">BB934_32875</name>
</gene>
<organism evidence="3">
    <name type="scientific">Microvirga ossetica</name>
    <dbReference type="NCBI Taxonomy" id="1882682"/>
    <lineage>
        <taxon>Bacteria</taxon>
        <taxon>Pseudomonadati</taxon>
        <taxon>Pseudomonadota</taxon>
        <taxon>Alphaproteobacteria</taxon>
        <taxon>Hyphomicrobiales</taxon>
        <taxon>Methylobacteriaceae</taxon>
        <taxon>Microvirga</taxon>
    </lineage>
</organism>
<evidence type="ECO:0000259" key="1">
    <source>
        <dbReference type="Pfam" id="PF05598"/>
    </source>
</evidence>
<dbReference type="PANTHER" id="PTHR33408:SF2">
    <property type="entry name" value="TRANSPOSASE DDE DOMAIN-CONTAINING PROTEIN"/>
    <property type="match status" value="1"/>
</dbReference>
<dbReference type="InterPro" id="IPR008490">
    <property type="entry name" value="Transposase_InsH_N"/>
</dbReference>
<dbReference type="AlphaFoldDB" id="A0A1B2ESR3"/>
<dbReference type="PANTHER" id="PTHR33408">
    <property type="entry name" value="TRANSPOSASE"/>
    <property type="match status" value="1"/>
</dbReference>
<geneLocation type="plasmid" evidence="3">
    <name>unnamed1</name>
</geneLocation>
<feature type="domain" description="Transposase DDE" evidence="2">
    <location>
        <begin position="333"/>
        <end position="452"/>
    </location>
</feature>
<dbReference type="EMBL" id="CP016617">
    <property type="protein sequence ID" value="ANY83008.1"/>
    <property type="molecule type" value="Genomic_DNA"/>
</dbReference>
<proteinExistence type="predicted"/>
<protein>
    <submittedName>
        <fullName evidence="3">Transposase</fullName>
    </submittedName>
</protein>
<dbReference type="InterPro" id="IPR025668">
    <property type="entry name" value="Tnp_DDE_dom"/>
</dbReference>
<evidence type="ECO:0000313" key="3">
    <source>
        <dbReference type="EMBL" id="ANY83008.1"/>
    </source>
</evidence>
<accession>A0A1B2ESR3</accession>
<reference evidence="3" key="1">
    <citation type="submission" date="2016-07" db="EMBL/GenBank/DDBJ databases">
        <title>Microvirga ossetica sp. nov. a new species of rhizobia isolated from root nodules of the legume species Vicia alpestris Steven originated from North Ossetia region in the Caucasus.</title>
        <authorList>
            <person name="Safronova V.I."/>
            <person name="Kuznetsova I.G."/>
            <person name="Sazanova A.L."/>
            <person name="Belimov A."/>
            <person name="Andronov E."/>
            <person name="Osledkin Y.S."/>
            <person name="Onishchuk O.P."/>
            <person name="Kurchak O.N."/>
            <person name="Shaposhnikov A.I."/>
            <person name="Willems A."/>
            <person name="Tikhonovich I.A."/>
        </authorList>
    </citation>
    <scope>NUCLEOTIDE SEQUENCE [LARGE SCALE GENOMIC DNA]</scope>
    <source>
        <strain evidence="3">V5/3M</strain>
        <plasmid evidence="3">unnamed1</plasmid>
    </source>
</reference>
<name>A0A1B2ESR3_9HYPH</name>
<dbReference type="KEGG" id="moc:BB934_32875"/>
<dbReference type="Pfam" id="PF05598">
    <property type="entry name" value="DUF772"/>
    <property type="match status" value="1"/>
</dbReference>
<feature type="domain" description="Transposase InsH N-terminal" evidence="1">
    <location>
        <begin position="27"/>
        <end position="122"/>
    </location>
</feature>
<dbReference type="Pfam" id="PF13751">
    <property type="entry name" value="DDE_Tnp_1_6"/>
    <property type="match status" value="1"/>
</dbReference>
<sequence>MRHSRQEDRAMMGERLVMQESLFYTFRLEDHVPPDHLLRSIDCFVDCSELRQHLDGFYSTTGRPSVDPELMIRMLLIGYCLGIRSERRLCEEVHLNLAYRWFCRLGLEGKVPDHSTFSMNRHGRFRDSDLFRHLFEAVVQRCLDEGLVGGEGFAVDASLIHADANKQRSLAGSDWRAQDHPQAAPRAVQEYLATLDEAAWGAATDVEPKFVSPSDPAAQWTGAMRGPAFFAYADNYLIDLKAAVIVDVEASRAVRQAEVGAARTMLERAAERFGLKPERLAGDSACGSAEMLHWLVDEQKIDPHIPVIDKSERQDGTFSRSDFTYDLETDTYICPEGKILTTSGRILNEGTNRLFLGSTFDCSPCRLKERCCPNTPARRITRSIYEHAREVARSLRGTPAFERSRQGRKRIEMLFAHLKRILKMGRLRLRGPCGAQDEFLLAATAQNLRKLAQRILPTGPQMTQGA</sequence>